<feature type="transmembrane region" description="Helical" evidence="1">
    <location>
        <begin position="105"/>
        <end position="122"/>
    </location>
</feature>
<reference evidence="2" key="1">
    <citation type="submission" date="2018-05" db="EMBL/GenBank/DDBJ databases">
        <authorList>
            <person name="Lanie J.A."/>
            <person name="Ng W.-L."/>
            <person name="Kazmierczak K.M."/>
            <person name="Andrzejewski T.M."/>
            <person name="Davidsen T.M."/>
            <person name="Wayne K.J."/>
            <person name="Tettelin H."/>
            <person name="Glass J.I."/>
            <person name="Rusch D."/>
            <person name="Podicherti R."/>
            <person name="Tsui H.-C.T."/>
            <person name="Winkler M.E."/>
        </authorList>
    </citation>
    <scope>NUCLEOTIDE SEQUENCE</scope>
</reference>
<evidence type="ECO:0000313" key="2">
    <source>
        <dbReference type="EMBL" id="SVA54407.1"/>
    </source>
</evidence>
<dbReference type="SUPFAM" id="SSF48452">
    <property type="entry name" value="TPR-like"/>
    <property type="match status" value="1"/>
</dbReference>
<dbReference type="EMBL" id="UINC01012461">
    <property type="protein sequence ID" value="SVA54407.1"/>
    <property type="molecule type" value="Genomic_DNA"/>
</dbReference>
<name>A0A381WR59_9ZZZZ</name>
<keyword evidence="1" id="KW-1133">Transmembrane helix</keyword>
<keyword evidence="1" id="KW-0472">Membrane</keyword>
<proteinExistence type="predicted"/>
<gene>
    <name evidence="2" type="ORF">METZ01_LOCUS107261</name>
</gene>
<dbReference type="InterPro" id="IPR011990">
    <property type="entry name" value="TPR-like_helical_dom_sf"/>
</dbReference>
<dbReference type="SMART" id="SM00028">
    <property type="entry name" value="TPR"/>
    <property type="match status" value="1"/>
</dbReference>
<evidence type="ECO:0000256" key="1">
    <source>
        <dbReference type="SAM" id="Phobius"/>
    </source>
</evidence>
<dbReference type="Pfam" id="PF06347">
    <property type="entry name" value="SH3_4"/>
    <property type="match status" value="1"/>
</dbReference>
<organism evidence="2">
    <name type="scientific">marine metagenome</name>
    <dbReference type="NCBI Taxonomy" id="408172"/>
    <lineage>
        <taxon>unclassified sequences</taxon>
        <taxon>metagenomes</taxon>
        <taxon>ecological metagenomes</taxon>
    </lineage>
</organism>
<dbReference type="AlphaFoldDB" id="A0A381WR59"/>
<dbReference type="InterPro" id="IPR019734">
    <property type="entry name" value="TPR_rpt"/>
</dbReference>
<dbReference type="Gene3D" id="1.25.40.10">
    <property type="entry name" value="Tetratricopeptide repeat domain"/>
    <property type="match status" value="1"/>
</dbReference>
<dbReference type="Gene3D" id="2.30.30.40">
    <property type="entry name" value="SH3 Domains"/>
    <property type="match status" value="1"/>
</dbReference>
<sequence>MQANQAMDEQSYRQAVINYEKISQMGIDHPDLYYNLGNAYYRMGIYGQAVWAYEKGLQFTPRDPDLNFNLDLTNTRVRDRIEVPETFFLLEFYRSIKNMFTIKDAIFLGALFLVISALLFGLEKMKWLRIPFSSRIIGSFIVLSVLVHGITLDKYLALSEVHEGIVVFREVEAFSAPFRREDAVLFRIHEGVKLEIKQKQSEWIEIVLLDGKKGWIQSKSVREL</sequence>
<dbReference type="InterPro" id="IPR010466">
    <property type="entry name" value="DUF1058"/>
</dbReference>
<protein>
    <submittedName>
        <fullName evidence="2">Uncharacterized protein</fullName>
    </submittedName>
</protein>
<keyword evidence="1" id="KW-0812">Transmembrane</keyword>
<accession>A0A381WR59</accession>
<dbReference type="PROSITE" id="PS50293">
    <property type="entry name" value="TPR_REGION"/>
    <property type="match status" value="1"/>
</dbReference>
<dbReference type="PROSITE" id="PS50005">
    <property type="entry name" value="TPR"/>
    <property type="match status" value="1"/>
</dbReference>